<gene>
    <name evidence="1" type="ORF">EGYM00163_LOCUS50319</name>
</gene>
<sequence>MLLMNSSLPRGQHKLIYKDPVCISLGHIIAAFRYGCRVLHIFNRVVSEMACCSAFDRTQLLTPPEIWSAGPCRQDVCTCVADLLEYTRNGNRMMPRTHAFVWLIQQWRAPSKLHWSGAASGEVQFVSVCCTFWPFIPQSTCWPRIGCFVLLLPTVQECCINRNTFTVGVCLWAGEMTKL</sequence>
<evidence type="ECO:0000313" key="1">
    <source>
        <dbReference type="EMBL" id="CAE0838947.1"/>
    </source>
</evidence>
<dbReference type="EMBL" id="HBJA01146179">
    <property type="protein sequence ID" value="CAE0838947.1"/>
    <property type="molecule type" value="Transcribed_RNA"/>
</dbReference>
<protein>
    <submittedName>
        <fullName evidence="1">Uncharacterized protein</fullName>
    </submittedName>
</protein>
<dbReference type="AlphaFoldDB" id="A0A7S4LMJ4"/>
<organism evidence="1">
    <name type="scientific">Eutreptiella gymnastica</name>
    <dbReference type="NCBI Taxonomy" id="73025"/>
    <lineage>
        <taxon>Eukaryota</taxon>
        <taxon>Discoba</taxon>
        <taxon>Euglenozoa</taxon>
        <taxon>Euglenida</taxon>
        <taxon>Spirocuta</taxon>
        <taxon>Euglenophyceae</taxon>
        <taxon>Eutreptiales</taxon>
        <taxon>Eutreptiaceae</taxon>
        <taxon>Eutreptiella</taxon>
    </lineage>
</organism>
<name>A0A7S4LMJ4_9EUGL</name>
<proteinExistence type="predicted"/>
<reference evidence="1" key="1">
    <citation type="submission" date="2021-01" db="EMBL/GenBank/DDBJ databases">
        <authorList>
            <person name="Corre E."/>
            <person name="Pelletier E."/>
            <person name="Niang G."/>
            <person name="Scheremetjew M."/>
            <person name="Finn R."/>
            <person name="Kale V."/>
            <person name="Holt S."/>
            <person name="Cochrane G."/>
            <person name="Meng A."/>
            <person name="Brown T."/>
            <person name="Cohen L."/>
        </authorList>
    </citation>
    <scope>NUCLEOTIDE SEQUENCE</scope>
    <source>
        <strain evidence="1">CCMP1594</strain>
    </source>
</reference>
<accession>A0A7S4LMJ4</accession>